<name>X0VM19_9ZZZZ</name>
<proteinExistence type="predicted"/>
<evidence type="ECO:0000313" key="1">
    <source>
        <dbReference type="EMBL" id="GAG19399.1"/>
    </source>
</evidence>
<sequence length="50" mass="5416">MGFLGVRPEGQGPHAPCHSNRMLLDEEGMVYGTAFHAAVAMHMLEHGLPD</sequence>
<comment type="caution">
    <text evidence="1">The sequence shown here is derived from an EMBL/GenBank/DDBJ whole genome shotgun (WGS) entry which is preliminary data.</text>
</comment>
<accession>X0VM19</accession>
<dbReference type="EMBL" id="BARS01034185">
    <property type="protein sequence ID" value="GAG19399.1"/>
    <property type="molecule type" value="Genomic_DNA"/>
</dbReference>
<dbReference type="AlphaFoldDB" id="X0VM19"/>
<reference evidence="1" key="1">
    <citation type="journal article" date="2014" name="Front. Microbiol.">
        <title>High frequency of phylogenetically diverse reductive dehalogenase-homologous genes in deep subseafloor sedimentary metagenomes.</title>
        <authorList>
            <person name="Kawai M."/>
            <person name="Futagami T."/>
            <person name="Toyoda A."/>
            <person name="Takaki Y."/>
            <person name="Nishi S."/>
            <person name="Hori S."/>
            <person name="Arai W."/>
            <person name="Tsubouchi T."/>
            <person name="Morono Y."/>
            <person name="Uchiyama I."/>
            <person name="Ito T."/>
            <person name="Fujiyama A."/>
            <person name="Inagaki F."/>
            <person name="Takami H."/>
        </authorList>
    </citation>
    <scope>NUCLEOTIDE SEQUENCE</scope>
    <source>
        <strain evidence="1">Expedition CK06-06</strain>
    </source>
</reference>
<dbReference type="Gene3D" id="3.40.630.10">
    <property type="entry name" value="Zn peptidases"/>
    <property type="match status" value="1"/>
</dbReference>
<protein>
    <submittedName>
        <fullName evidence="1">Uncharacterized protein</fullName>
    </submittedName>
</protein>
<organism evidence="1">
    <name type="scientific">marine sediment metagenome</name>
    <dbReference type="NCBI Taxonomy" id="412755"/>
    <lineage>
        <taxon>unclassified sequences</taxon>
        <taxon>metagenomes</taxon>
        <taxon>ecological metagenomes</taxon>
    </lineage>
</organism>
<gene>
    <name evidence="1" type="ORF">S01H1_52855</name>
</gene>